<evidence type="ECO:0000256" key="3">
    <source>
        <dbReference type="ARBA" id="ARBA00022670"/>
    </source>
</evidence>
<dbReference type="Pfam" id="PF19425">
    <property type="entry name" value="Csd3_N2"/>
    <property type="match status" value="1"/>
</dbReference>
<sequence>MNLKSSAPLLIFLISVTLGAGFILFSALSSEPAAPPAPVVKKAPVPAVPREFGLSLDSFNVTTSTVKRNEFLSNILQRHQIDLSEISMLSQKAKEVFDVRKIAAGNSYAIFTPKVNAGEARAAYFVYQPNPVDYIVYDLRDSMRVYAGKHKVTTRMKTVSGTINSSLYETFEKGGANPALSMQLAQDIYGWVINFYAIKKDDWFKVQYEQSYVKGEPVGTGRIVSAVFSHEGKEYDAYYFRPDSASRGEYYDEEGNSLRRAFLKAPLKFSRISSRYTQRRFHPVQKRWKAHLGTDFAAPSGTPIVATGTGVVTESRYSKYNGNYVKIRHNGTYTTQYLHMSKRAVRRGQHVSQGEVIGYVGSTGLATGPHVCYRFWKNGRQVDALKQHFPPAEPVAEALRPAFERMVASARQVLAGIPMETGEGPEEELAMR</sequence>
<dbReference type="InterPro" id="IPR045834">
    <property type="entry name" value="Csd3_N2"/>
</dbReference>
<dbReference type="OrthoDB" id="9810477at2"/>
<dbReference type="CDD" id="cd12797">
    <property type="entry name" value="M23_peptidase"/>
    <property type="match status" value="1"/>
</dbReference>
<evidence type="ECO:0000313" key="10">
    <source>
        <dbReference type="EMBL" id="TCS88984.1"/>
    </source>
</evidence>
<comment type="caution">
    <text evidence="10">The sequence shown here is derived from an EMBL/GenBank/DDBJ whole genome shotgun (WGS) entry which is preliminary data.</text>
</comment>
<organism evidence="10 11">
    <name type="scientific">Anseongella ginsenosidimutans</name>
    <dbReference type="NCBI Taxonomy" id="496056"/>
    <lineage>
        <taxon>Bacteria</taxon>
        <taxon>Pseudomonadati</taxon>
        <taxon>Bacteroidota</taxon>
        <taxon>Sphingobacteriia</taxon>
        <taxon>Sphingobacteriales</taxon>
        <taxon>Sphingobacteriaceae</taxon>
        <taxon>Anseongella</taxon>
    </lineage>
</organism>
<dbReference type="InterPro" id="IPR011055">
    <property type="entry name" value="Dup_hybrid_motif"/>
</dbReference>
<comment type="cofactor">
    <cofactor evidence="1">
        <name>Zn(2+)</name>
        <dbReference type="ChEBI" id="CHEBI:29105"/>
    </cofactor>
</comment>
<dbReference type="GO" id="GO:0006508">
    <property type="term" value="P:proteolysis"/>
    <property type="evidence" value="ECO:0007669"/>
    <property type="project" value="UniProtKB-KW"/>
</dbReference>
<dbReference type="GO" id="GO:0030313">
    <property type="term" value="C:cell envelope"/>
    <property type="evidence" value="ECO:0007669"/>
    <property type="project" value="UniProtKB-SubCell"/>
</dbReference>
<reference evidence="10 11" key="1">
    <citation type="submission" date="2019-03" db="EMBL/GenBank/DDBJ databases">
        <title>Genomic Encyclopedia of Type Strains, Phase IV (KMG-IV): sequencing the most valuable type-strain genomes for metagenomic binning, comparative biology and taxonomic classification.</title>
        <authorList>
            <person name="Goeker M."/>
        </authorList>
    </citation>
    <scope>NUCLEOTIDE SEQUENCE [LARGE SCALE GENOMIC DNA]</scope>
    <source>
        <strain evidence="10 11">DSM 21100</strain>
    </source>
</reference>
<dbReference type="Gene3D" id="2.70.70.10">
    <property type="entry name" value="Glucose Permease (Domain IIA)"/>
    <property type="match status" value="1"/>
</dbReference>
<evidence type="ECO:0000256" key="7">
    <source>
        <dbReference type="ARBA" id="ARBA00023049"/>
    </source>
</evidence>
<accession>A0A4R3KVM2</accession>
<dbReference type="PANTHER" id="PTHR21666">
    <property type="entry name" value="PEPTIDASE-RELATED"/>
    <property type="match status" value="1"/>
</dbReference>
<keyword evidence="5 10" id="KW-0378">Hydrolase</keyword>
<dbReference type="InterPro" id="IPR016047">
    <property type="entry name" value="M23ase_b-sheet_dom"/>
</dbReference>
<dbReference type="GO" id="GO:0004222">
    <property type="term" value="F:metalloendopeptidase activity"/>
    <property type="evidence" value="ECO:0007669"/>
    <property type="project" value="TreeGrafter"/>
</dbReference>
<dbReference type="RefSeq" id="WP_132128089.1">
    <property type="nucleotide sequence ID" value="NZ_CP042432.1"/>
</dbReference>
<evidence type="ECO:0000313" key="11">
    <source>
        <dbReference type="Proteomes" id="UP000295807"/>
    </source>
</evidence>
<evidence type="ECO:0000259" key="9">
    <source>
        <dbReference type="Pfam" id="PF19425"/>
    </source>
</evidence>
<keyword evidence="3" id="KW-0645">Protease</keyword>
<dbReference type="Gene3D" id="3.10.450.350">
    <property type="match status" value="1"/>
</dbReference>
<keyword evidence="4" id="KW-0479">Metal-binding</keyword>
<evidence type="ECO:0000256" key="2">
    <source>
        <dbReference type="ARBA" id="ARBA00004196"/>
    </source>
</evidence>
<proteinExistence type="predicted"/>
<dbReference type="PANTHER" id="PTHR21666:SF288">
    <property type="entry name" value="CELL DIVISION PROTEIN YTFB"/>
    <property type="match status" value="1"/>
</dbReference>
<dbReference type="SUPFAM" id="SSF51261">
    <property type="entry name" value="Duplicated hybrid motif"/>
    <property type="match status" value="1"/>
</dbReference>
<dbReference type="EMBL" id="SMAD01000002">
    <property type="protein sequence ID" value="TCS88984.1"/>
    <property type="molecule type" value="Genomic_DNA"/>
</dbReference>
<evidence type="ECO:0000259" key="8">
    <source>
        <dbReference type="Pfam" id="PF01551"/>
    </source>
</evidence>
<dbReference type="InterPro" id="IPR050570">
    <property type="entry name" value="Cell_wall_metabolism_enzyme"/>
</dbReference>
<comment type="subcellular location">
    <subcellularLocation>
        <location evidence="2">Cell envelope</location>
    </subcellularLocation>
</comment>
<protein>
    <submittedName>
        <fullName evidence="10">Murein DD-endopeptidase MepM/ murein hydrolase activator NlpD</fullName>
    </submittedName>
</protein>
<evidence type="ECO:0000256" key="5">
    <source>
        <dbReference type="ARBA" id="ARBA00022801"/>
    </source>
</evidence>
<gene>
    <name evidence="10" type="ORF">EDD80_102175</name>
</gene>
<keyword evidence="7" id="KW-0482">Metalloprotease</keyword>
<dbReference type="GO" id="GO:0046872">
    <property type="term" value="F:metal ion binding"/>
    <property type="evidence" value="ECO:0007669"/>
    <property type="project" value="UniProtKB-KW"/>
</dbReference>
<dbReference type="Proteomes" id="UP000295807">
    <property type="component" value="Unassembled WGS sequence"/>
</dbReference>
<dbReference type="AlphaFoldDB" id="A0A4R3KVM2"/>
<dbReference type="Pfam" id="PF01551">
    <property type="entry name" value="Peptidase_M23"/>
    <property type="match status" value="1"/>
</dbReference>
<evidence type="ECO:0000256" key="4">
    <source>
        <dbReference type="ARBA" id="ARBA00022723"/>
    </source>
</evidence>
<evidence type="ECO:0000256" key="1">
    <source>
        <dbReference type="ARBA" id="ARBA00001947"/>
    </source>
</evidence>
<name>A0A4R3KVM2_9SPHI</name>
<keyword evidence="6" id="KW-0862">Zinc</keyword>
<keyword evidence="11" id="KW-1185">Reference proteome</keyword>
<feature type="domain" description="Csd3-like second N-terminal" evidence="9">
    <location>
        <begin position="156"/>
        <end position="276"/>
    </location>
</feature>
<evidence type="ECO:0000256" key="6">
    <source>
        <dbReference type="ARBA" id="ARBA00022833"/>
    </source>
</evidence>
<feature type="domain" description="M23ase beta-sheet core" evidence="8">
    <location>
        <begin position="290"/>
        <end position="383"/>
    </location>
</feature>